<feature type="domain" description="Transglycosylase SLT" evidence="2">
    <location>
        <begin position="42"/>
        <end position="141"/>
    </location>
</feature>
<dbReference type="Pfam" id="PF01464">
    <property type="entry name" value="SLT"/>
    <property type="match status" value="1"/>
</dbReference>
<dbReference type="EMBL" id="JAGSPA010000001">
    <property type="protein sequence ID" value="MBV7255891.1"/>
    <property type="molecule type" value="Genomic_DNA"/>
</dbReference>
<dbReference type="Proteomes" id="UP000722336">
    <property type="component" value="Unassembled WGS sequence"/>
</dbReference>
<gene>
    <name evidence="3" type="ORF">KCG44_03730</name>
</gene>
<evidence type="ECO:0000313" key="3">
    <source>
        <dbReference type="EMBL" id="MBV7255891.1"/>
    </source>
</evidence>
<accession>A0ABS6SC38</accession>
<dbReference type="CDD" id="cd00254">
    <property type="entry name" value="LT-like"/>
    <property type="match status" value="1"/>
</dbReference>
<keyword evidence="1" id="KW-0732">Signal</keyword>
<evidence type="ECO:0000256" key="1">
    <source>
        <dbReference type="SAM" id="SignalP"/>
    </source>
</evidence>
<feature type="chain" id="PRO_5045837465" evidence="1">
    <location>
        <begin position="20"/>
        <end position="196"/>
    </location>
</feature>
<comment type="caution">
    <text evidence="3">The sequence shown here is derived from an EMBL/GenBank/DDBJ whole genome shotgun (WGS) entry which is preliminary data.</text>
</comment>
<evidence type="ECO:0000259" key="2">
    <source>
        <dbReference type="Pfam" id="PF01464"/>
    </source>
</evidence>
<name>A0ABS6SC38_9SPHN</name>
<keyword evidence="4" id="KW-1185">Reference proteome</keyword>
<proteinExistence type="predicted"/>
<reference evidence="3 4" key="1">
    <citation type="submission" date="2021-04" db="EMBL/GenBank/DDBJ databases">
        <authorList>
            <person name="Pira H."/>
            <person name="Risdian C."/>
            <person name="Wink J."/>
        </authorList>
    </citation>
    <scope>NUCLEOTIDE SEQUENCE [LARGE SCALE GENOMIC DNA]</scope>
    <source>
        <strain evidence="3 4">WHA3</strain>
    </source>
</reference>
<evidence type="ECO:0000313" key="4">
    <source>
        <dbReference type="Proteomes" id="UP000722336"/>
    </source>
</evidence>
<sequence length="196" mass="21536">MTMVLLTIAIAGAPIPASAEPPHRMTDDRPSAVQPSSIDTFIAEAAARFRIPERWIRVVMQAESVGNRRAVSRAGAMGLMQIMPATWAELRARHGLGDDPFDSRDNIMAGAAYIRAMYDRFGAPGFLAAYNAGPERYAQHLATGRPLPRETRAYLRSLAPLIDTSFVSPSQGDERPNTSDWRDAPLFVGLQNRVDE</sequence>
<dbReference type="InterPro" id="IPR008258">
    <property type="entry name" value="Transglycosylase_SLT_dom_1"/>
</dbReference>
<dbReference type="PANTHER" id="PTHR37423">
    <property type="entry name" value="SOLUBLE LYTIC MUREIN TRANSGLYCOSYLASE-RELATED"/>
    <property type="match status" value="1"/>
</dbReference>
<feature type="signal peptide" evidence="1">
    <location>
        <begin position="1"/>
        <end position="19"/>
    </location>
</feature>
<dbReference type="PANTHER" id="PTHR37423:SF2">
    <property type="entry name" value="MEMBRANE-BOUND LYTIC MUREIN TRANSGLYCOSYLASE C"/>
    <property type="match status" value="1"/>
</dbReference>
<organism evidence="3 4">
    <name type="scientific">Pacificimonas pallii</name>
    <dbReference type="NCBI Taxonomy" id="2827236"/>
    <lineage>
        <taxon>Bacteria</taxon>
        <taxon>Pseudomonadati</taxon>
        <taxon>Pseudomonadota</taxon>
        <taxon>Alphaproteobacteria</taxon>
        <taxon>Sphingomonadales</taxon>
        <taxon>Sphingosinicellaceae</taxon>
        <taxon>Pacificimonas</taxon>
    </lineage>
</organism>
<protein>
    <submittedName>
        <fullName evidence="3">Lytic transglycosylase domain-containing protein</fullName>
    </submittedName>
</protein>